<sequence>MYILRKLAKVRWLPARYWFYARQAMRFRVRQRDPVDGTTYRFVADSLFSYQRAKEFLGKEPETINWIRKHLREGDVFLDIGANVGTFTVFVGKHLGPDGHVFACEPHLPTTSQLLQNIAANGLQDRVTVLSIAASGEDRFVNFKYKRWREGASGSQLDVAGSPEMQRHVGNELKCGMRVDTMIAQGIIRAPNLVKIDTDGIEIPITAGMKDLLTGPHRPRSILCEIQVGDFQTQCAYMESVGYALVDTHVVGKWKDKQDKGASLDELAFNAIYEPAA</sequence>
<organism evidence="2 3">
    <name type="scientific">Futiania mangrovi</name>
    <dbReference type="NCBI Taxonomy" id="2959716"/>
    <lineage>
        <taxon>Bacteria</taxon>
        <taxon>Pseudomonadati</taxon>
        <taxon>Pseudomonadota</taxon>
        <taxon>Alphaproteobacteria</taxon>
        <taxon>Futianiales</taxon>
        <taxon>Futianiaceae</taxon>
        <taxon>Futiania</taxon>
    </lineage>
</organism>
<gene>
    <name evidence="2" type="ORF">NJQ99_10895</name>
</gene>
<dbReference type="Proteomes" id="UP001055804">
    <property type="component" value="Unassembled WGS sequence"/>
</dbReference>
<dbReference type="GO" id="GO:0008168">
    <property type="term" value="F:methyltransferase activity"/>
    <property type="evidence" value="ECO:0007669"/>
    <property type="project" value="UniProtKB-KW"/>
</dbReference>
<keyword evidence="2" id="KW-0489">Methyltransferase</keyword>
<evidence type="ECO:0000313" key="3">
    <source>
        <dbReference type="Proteomes" id="UP001055804"/>
    </source>
</evidence>
<keyword evidence="2" id="KW-0808">Transferase</keyword>
<dbReference type="Gene3D" id="3.40.50.150">
    <property type="entry name" value="Vaccinia Virus protein VP39"/>
    <property type="match status" value="1"/>
</dbReference>
<keyword evidence="3" id="KW-1185">Reference proteome</keyword>
<evidence type="ECO:0000259" key="1">
    <source>
        <dbReference type="Pfam" id="PF05050"/>
    </source>
</evidence>
<dbReference type="Pfam" id="PF05050">
    <property type="entry name" value="Methyltransf_21"/>
    <property type="match status" value="1"/>
</dbReference>
<dbReference type="GO" id="GO:0032259">
    <property type="term" value="P:methylation"/>
    <property type="evidence" value="ECO:0007669"/>
    <property type="project" value="UniProtKB-KW"/>
</dbReference>
<evidence type="ECO:0000313" key="2">
    <source>
        <dbReference type="EMBL" id="MCP1336917.1"/>
    </source>
</evidence>
<dbReference type="SUPFAM" id="SSF53335">
    <property type="entry name" value="S-adenosyl-L-methionine-dependent methyltransferases"/>
    <property type="match status" value="1"/>
</dbReference>
<accession>A0A9J6PC92</accession>
<proteinExistence type="predicted"/>
<protein>
    <submittedName>
        <fullName evidence="2">FkbM family methyltransferase</fullName>
    </submittedName>
</protein>
<dbReference type="EMBL" id="JAMZFT010000002">
    <property type="protein sequence ID" value="MCP1336917.1"/>
    <property type="molecule type" value="Genomic_DNA"/>
</dbReference>
<name>A0A9J6PC92_9PROT</name>
<dbReference type="NCBIfam" id="TIGR01444">
    <property type="entry name" value="fkbM_fam"/>
    <property type="match status" value="1"/>
</dbReference>
<dbReference type="InterPro" id="IPR052514">
    <property type="entry name" value="SAM-dependent_MTase"/>
</dbReference>
<dbReference type="InterPro" id="IPR006342">
    <property type="entry name" value="FkbM_mtfrase"/>
</dbReference>
<dbReference type="RefSeq" id="WP_269332859.1">
    <property type="nucleotide sequence ID" value="NZ_JAMZFT010000002.1"/>
</dbReference>
<dbReference type="InterPro" id="IPR029063">
    <property type="entry name" value="SAM-dependent_MTases_sf"/>
</dbReference>
<dbReference type="AlphaFoldDB" id="A0A9J6PC92"/>
<dbReference type="PANTHER" id="PTHR34203:SF15">
    <property type="entry name" value="SLL1173 PROTEIN"/>
    <property type="match status" value="1"/>
</dbReference>
<feature type="domain" description="Methyltransferase FkbM" evidence="1">
    <location>
        <begin position="79"/>
        <end position="243"/>
    </location>
</feature>
<dbReference type="PANTHER" id="PTHR34203">
    <property type="entry name" value="METHYLTRANSFERASE, FKBM FAMILY PROTEIN"/>
    <property type="match status" value="1"/>
</dbReference>
<comment type="caution">
    <text evidence="2">The sequence shown here is derived from an EMBL/GenBank/DDBJ whole genome shotgun (WGS) entry which is preliminary data.</text>
</comment>
<reference evidence="2" key="1">
    <citation type="submission" date="2022-06" db="EMBL/GenBank/DDBJ databases">
        <title>Isolation and Genomics of Futiania mangrovii gen. nov., sp. nov., a Rare and Metabolically-versatile member in the Class Alphaproteobacteria.</title>
        <authorList>
            <person name="Liu L."/>
            <person name="Huang W.-C."/>
            <person name="Pan J."/>
            <person name="Li J."/>
            <person name="Huang Y."/>
            <person name="Du H."/>
            <person name="Liu Y."/>
            <person name="Li M."/>
        </authorList>
    </citation>
    <scope>NUCLEOTIDE SEQUENCE</scope>
    <source>
        <strain evidence="2">FT118</strain>
    </source>
</reference>